<sequence>MPCQHQIITNSESKCFRDQPPHPSECSTKRGSSTSPLARCVVEQAESMRSEVSSQNATAKIGAIRSLSVRRCATSRHRRGELGASPRPLWGSRSTSHQSQSVRRQISLCVTDGNNRNLHCNHNISLSGNSSRKATPAVSLLKQRKQVASPCTPSPPPRPPMRFGGASSSVHTPNNSDTHLHCVSSQSSQKSITIRKKPDHKNKVRPTSSLPVGGSARGRLVTRSLPSLHVAAVRPVSVSPTAARTRNFFTPTLLSPPVVKRVSSSESKTPSSGYAPQKSLRSLKVCAQRNGARLHELCQTGLPFNNRSVLQSPPSFPFFDNDEESASQQQQQQQQPQGCNTSRNEARAIGNEEVDDAFPESRIRFASPRSAPPLTTLASHPRTTVTLSPVTPRGVSSSQQQELCDEQRRLRSPIKRIAVVLRHQPEETRLLTKNNHNMREIVCGEGSNAAAVQSSFIMSLVSSVTGLGKSADSTPPRSNEKSGDQQGNVSTDVSPPSPAANNYPAAAGDQEEEQSTHSCTKRLSFNTSSIVTHSIAHPAADKHYDGDYDGDDAEAEEETDRAALPPCASQALLSIGGISSICAAEHTEESGIVDGESSNWTTRLRGTAQLMGATKQHKEIDDEGEDYSSSDCSPPSIHHLVEEEGGETRNGGRFVQPVCSAAATTTPPLVPACQDTTFQPHDDRASPSSSPTQHSQYESFECASQVVREYYAQREKQQQQQQQEHEQRHLHSSSVETHSTSAMAPLRQRQWPTSLADKSSSSLPQNFIQETSCPIPPFVQALHGKEDAVAVAVTRNISAAASNMLRAFQEPPTENWTCVNCENSFVPPTDPHALDHFGVRVPLQHHPRVCDACISRSAMILGLDANTVLRRMRRGDAIALSEQSMLLASSSCMNESPSLSKRPRRDEDDTGAGAPAIAGNHSSVVTAADRSCLPPLSPPVVVTATSAGPQDTRGSLVFVGLQVAPPHRPFTFPHATQLFATNEHVAPHFLLVESNEEDRGNYVHHRYDDDQGNRTATPIRPRLRRRRRVEFVDTSQLSGISSDYSGDPPQQLSRRNAWRRNATHHNHHREVLRLQRRADEGHRHHDRVEDYESGDADGHYHQQSRQAPSRHRRQRNQLDVRMNGQRGDVANPVPQVYYAHERHNQPFSAPVQQQQQRQQVVFYDPYNPPHVRGGVAYLQPYVVPPMSDDASRTYLHHLISPFEQQQVGHYDAAAAARIVVDGDWTYAHAAPHLAPRRAQLQQQLPPMEFPQQQQQQPNVREYFEHERPLPEPRGPSRHLPLSKGFLWGL</sequence>
<dbReference type="VEuPathDB" id="TriTrypDB:BSAL_67690"/>
<feature type="compositionally biased region" description="Basic residues" evidence="1">
    <location>
        <begin position="193"/>
        <end position="204"/>
    </location>
</feature>
<organism evidence="2 3">
    <name type="scientific">Bodo saltans</name>
    <name type="common">Flagellated protozoan</name>
    <dbReference type="NCBI Taxonomy" id="75058"/>
    <lineage>
        <taxon>Eukaryota</taxon>
        <taxon>Discoba</taxon>
        <taxon>Euglenozoa</taxon>
        <taxon>Kinetoplastea</taxon>
        <taxon>Metakinetoplastina</taxon>
        <taxon>Eubodonida</taxon>
        <taxon>Bodonidae</taxon>
        <taxon>Bodo</taxon>
    </lineage>
</organism>
<feature type="compositionally biased region" description="Polar residues" evidence="1">
    <location>
        <begin position="92"/>
        <end position="104"/>
    </location>
</feature>
<feature type="compositionally biased region" description="Polar residues" evidence="1">
    <location>
        <begin position="732"/>
        <end position="742"/>
    </location>
</feature>
<feature type="compositionally biased region" description="Acidic residues" evidence="1">
    <location>
        <begin position="547"/>
        <end position="559"/>
    </location>
</feature>
<gene>
    <name evidence="2" type="ORF">BSAL_67690</name>
</gene>
<evidence type="ECO:0000256" key="1">
    <source>
        <dbReference type="SAM" id="MobiDB-lite"/>
    </source>
</evidence>
<feature type="region of interest" description="Disordered" evidence="1">
    <location>
        <begin position="258"/>
        <end position="277"/>
    </location>
</feature>
<feature type="compositionally biased region" description="Basic and acidic residues" evidence="1">
    <location>
        <begin position="1069"/>
        <end position="1100"/>
    </location>
</feature>
<feature type="region of interest" description="Disordered" evidence="1">
    <location>
        <begin position="670"/>
        <end position="698"/>
    </location>
</feature>
<feature type="compositionally biased region" description="Polar residues" evidence="1">
    <location>
        <begin position="384"/>
        <end position="402"/>
    </location>
</feature>
<feature type="region of interest" description="Disordered" evidence="1">
    <location>
        <begin position="309"/>
        <end position="343"/>
    </location>
</feature>
<keyword evidence="3" id="KW-1185">Reference proteome</keyword>
<feature type="compositionally biased region" description="Polar residues" evidence="1">
    <location>
        <begin position="466"/>
        <end position="477"/>
    </location>
</feature>
<feature type="compositionally biased region" description="Polar residues" evidence="1">
    <location>
        <begin position="166"/>
        <end position="192"/>
    </location>
</feature>
<evidence type="ECO:0000313" key="3">
    <source>
        <dbReference type="Proteomes" id="UP000051952"/>
    </source>
</evidence>
<feature type="compositionally biased region" description="Polar residues" evidence="1">
    <location>
        <begin position="1"/>
        <end position="13"/>
    </location>
</feature>
<feature type="region of interest" description="Disordered" evidence="1">
    <location>
        <begin position="536"/>
        <end position="560"/>
    </location>
</feature>
<feature type="region of interest" description="Disordered" evidence="1">
    <location>
        <begin position="123"/>
        <end position="217"/>
    </location>
</feature>
<protein>
    <submittedName>
        <fullName evidence="2">Uncharacterized protein</fullName>
    </submittedName>
</protein>
<feature type="compositionally biased region" description="Polar residues" evidence="1">
    <location>
        <begin position="262"/>
        <end position="274"/>
    </location>
</feature>
<dbReference type="EMBL" id="CYKH01000457">
    <property type="protein sequence ID" value="CUF94562.1"/>
    <property type="molecule type" value="Genomic_DNA"/>
</dbReference>
<feature type="region of interest" description="Disordered" evidence="1">
    <location>
        <begin position="713"/>
        <end position="762"/>
    </location>
</feature>
<reference evidence="3" key="1">
    <citation type="submission" date="2015-09" db="EMBL/GenBank/DDBJ databases">
        <authorList>
            <consortium name="Pathogen Informatics"/>
        </authorList>
    </citation>
    <scope>NUCLEOTIDE SEQUENCE [LARGE SCALE GENOMIC DNA]</scope>
    <source>
        <strain evidence="3">Lake Konstanz</strain>
    </source>
</reference>
<feature type="compositionally biased region" description="Low complexity" evidence="1">
    <location>
        <begin position="328"/>
        <end position="337"/>
    </location>
</feature>
<feature type="region of interest" description="Disordered" evidence="1">
    <location>
        <begin position="889"/>
        <end position="920"/>
    </location>
</feature>
<proteinExistence type="predicted"/>
<feature type="region of interest" description="Disordered" evidence="1">
    <location>
        <begin position="466"/>
        <end position="520"/>
    </location>
</feature>
<feature type="region of interest" description="Disordered" evidence="1">
    <location>
        <begin position="1"/>
        <end position="33"/>
    </location>
</feature>
<feature type="compositionally biased region" description="Polar residues" evidence="1">
    <location>
        <begin position="750"/>
        <end position="762"/>
    </location>
</feature>
<feature type="compositionally biased region" description="Basic and acidic residues" evidence="1">
    <location>
        <begin position="713"/>
        <end position="729"/>
    </location>
</feature>
<name>A0A0S4IU77_BODSA</name>
<feature type="compositionally biased region" description="Polar residues" evidence="1">
    <location>
        <begin position="123"/>
        <end position="133"/>
    </location>
</feature>
<feature type="region of interest" description="Disordered" evidence="1">
    <location>
        <begin position="1061"/>
        <end position="1115"/>
    </location>
</feature>
<feature type="compositionally biased region" description="Polar residues" evidence="1">
    <location>
        <begin position="686"/>
        <end position="698"/>
    </location>
</feature>
<accession>A0A0S4IU77</accession>
<dbReference type="Proteomes" id="UP000051952">
    <property type="component" value="Unassembled WGS sequence"/>
</dbReference>
<evidence type="ECO:0000313" key="2">
    <source>
        <dbReference type="EMBL" id="CUF94562.1"/>
    </source>
</evidence>
<feature type="compositionally biased region" description="Polar residues" evidence="1">
    <location>
        <begin position="889"/>
        <end position="899"/>
    </location>
</feature>
<feature type="region of interest" description="Disordered" evidence="1">
    <location>
        <begin position="384"/>
        <end position="405"/>
    </location>
</feature>
<feature type="region of interest" description="Disordered" evidence="1">
    <location>
        <begin position="72"/>
        <end position="104"/>
    </location>
</feature>
<feature type="compositionally biased region" description="Polar residues" evidence="1">
    <location>
        <begin position="484"/>
        <end position="493"/>
    </location>
</feature>
<feature type="region of interest" description="Disordered" evidence="1">
    <location>
        <begin position="614"/>
        <end position="638"/>
    </location>
</feature>